<feature type="domain" description="4Fe-4S ferredoxin-type" evidence="10">
    <location>
        <begin position="33"/>
        <end position="57"/>
    </location>
</feature>
<evidence type="ECO:0000256" key="7">
    <source>
        <dbReference type="ARBA" id="ARBA00023004"/>
    </source>
</evidence>
<dbReference type="InterPro" id="IPR017900">
    <property type="entry name" value="4Fe4S_Fe_S_CS"/>
</dbReference>
<dbReference type="PANTHER" id="PTHR24960">
    <property type="entry name" value="PHOTOSYSTEM I IRON-SULFUR CENTER-RELATED"/>
    <property type="match status" value="1"/>
</dbReference>
<evidence type="ECO:0000313" key="12">
    <source>
        <dbReference type="Proteomes" id="UP000778951"/>
    </source>
</evidence>
<keyword evidence="6 9" id="KW-0249">Electron transport</keyword>
<dbReference type="GO" id="GO:0046872">
    <property type="term" value="F:metal ion binding"/>
    <property type="evidence" value="ECO:0007669"/>
    <property type="project" value="UniProtKB-UniRule"/>
</dbReference>
<dbReference type="GO" id="GO:0009055">
    <property type="term" value="F:electron transfer activity"/>
    <property type="evidence" value="ECO:0007669"/>
    <property type="project" value="UniProtKB-UniRule"/>
</dbReference>
<evidence type="ECO:0000256" key="2">
    <source>
        <dbReference type="ARBA" id="ARBA00003532"/>
    </source>
</evidence>
<dbReference type="PROSITE" id="PS51379">
    <property type="entry name" value="4FE4S_FER_2"/>
    <property type="match status" value="2"/>
</dbReference>
<organism evidence="11 12">
    <name type="scientific">Entomospira culicis</name>
    <dbReference type="NCBI Taxonomy" id="2719989"/>
    <lineage>
        <taxon>Bacteria</taxon>
        <taxon>Pseudomonadati</taxon>
        <taxon>Spirochaetota</taxon>
        <taxon>Spirochaetia</taxon>
        <taxon>Spirochaetales</taxon>
        <taxon>Spirochaetaceae</taxon>
        <taxon>Entomospira</taxon>
    </lineage>
</organism>
<dbReference type="EMBL" id="JAATLM010000001">
    <property type="protein sequence ID" value="NIZ68763.1"/>
    <property type="molecule type" value="Genomic_DNA"/>
</dbReference>
<dbReference type="GO" id="GO:0051539">
    <property type="term" value="F:4 iron, 4 sulfur cluster binding"/>
    <property type="evidence" value="ECO:0007669"/>
    <property type="project" value="UniProtKB-UniRule"/>
</dbReference>
<dbReference type="AlphaFoldDB" id="A0A968GDY1"/>
<dbReference type="InterPro" id="IPR000813">
    <property type="entry name" value="7Fe_ferredoxin"/>
</dbReference>
<protein>
    <recommendedName>
        <fullName evidence="9">Ferredoxin</fullName>
    </recommendedName>
</protein>
<dbReference type="InterPro" id="IPR050157">
    <property type="entry name" value="PSI_iron-sulfur_center"/>
</dbReference>
<evidence type="ECO:0000256" key="8">
    <source>
        <dbReference type="ARBA" id="ARBA00023014"/>
    </source>
</evidence>
<dbReference type="PANTHER" id="PTHR24960:SF79">
    <property type="entry name" value="PHOTOSYSTEM I IRON-SULFUR CENTER"/>
    <property type="match status" value="1"/>
</dbReference>
<accession>A0A968GDY1</accession>
<comment type="function">
    <text evidence="2 9">Ferredoxins are iron-sulfur proteins that transfer electrons in a wide variety of metabolic reactions.</text>
</comment>
<evidence type="ECO:0000313" key="11">
    <source>
        <dbReference type="EMBL" id="NIZ68763.1"/>
    </source>
</evidence>
<evidence type="ECO:0000256" key="3">
    <source>
        <dbReference type="ARBA" id="ARBA00022448"/>
    </source>
</evidence>
<evidence type="ECO:0000256" key="9">
    <source>
        <dbReference type="RuleBase" id="RU365098"/>
    </source>
</evidence>
<name>A0A968GDY1_9SPIO</name>
<dbReference type="Pfam" id="PF13187">
    <property type="entry name" value="Fer4_9"/>
    <property type="match status" value="1"/>
</dbReference>
<evidence type="ECO:0000256" key="4">
    <source>
        <dbReference type="ARBA" id="ARBA00022485"/>
    </source>
</evidence>
<evidence type="ECO:0000256" key="6">
    <source>
        <dbReference type="ARBA" id="ARBA00022982"/>
    </source>
</evidence>
<dbReference type="Proteomes" id="UP000778951">
    <property type="component" value="Unassembled WGS sequence"/>
</dbReference>
<reference evidence="11" key="1">
    <citation type="submission" date="2020-03" db="EMBL/GenBank/DDBJ databases">
        <title>Spirochaetal bacteria isolated from arthropods constitute a novel genus Entomospira genus novum within the order Spirochaetales.</title>
        <authorList>
            <person name="Grana-Miraglia L."/>
            <person name="Sikutova S."/>
            <person name="Fingerle V."/>
            <person name="Sing A."/>
            <person name="Castillo-Ramirez S."/>
            <person name="Margos G."/>
            <person name="Rudolf I."/>
        </authorList>
    </citation>
    <scope>NUCLEOTIDE SEQUENCE</scope>
    <source>
        <strain evidence="11">BR149</strain>
    </source>
</reference>
<keyword evidence="12" id="KW-1185">Reference proteome</keyword>
<comment type="caution">
    <text evidence="11">The sequence shown here is derived from an EMBL/GenBank/DDBJ whole genome shotgun (WGS) entry which is preliminary data.</text>
</comment>
<dbReference type="Gene3D" id="3.30.70.20">
    <property type="match status" value="2"/>
</dbReference>
<keyword evidence="4 9" id="KW-0004">4Fe-4S</keyword>
<dbReference type="InterPro" id="IPR017896">
    <property type="entry name" value="4Fe4S_Fe-S-bd"/>
</dbReference>
<proteinExistence type="predicted"/>
<gene>
    <name evidence="11" type="ORF">HCT48_00810</name>
</gene>
<dbReference type="SUPFAM" id="SSF54862">
    <property type="entry name" value="4Fe-4S ferredoxins"/>
    <property type="match status" value="1"/>
</dbReference>
<sequence length="57" mass="5958">MPRLVNKDTCINCGACEPVCPVDAISEVDNARYIDPAICIDCGACEGVCPTTAISPE</sequence>
<feature type="domain" description="4Fe-4S ferredoxin-type" evidence="10">
    <location>
        <begin position="1"/>
        <end position="30"/>
    </location>
</feature>
<keyword evidence="3 9" id="KW-0813">Transport</keyword>
<dbReference type="RefSeq" id="WP_167694881.1">
    <property type="nucleotide sequence ID" value="NZ_CP118181.1"/>
</dbReference>
<evidence type="ECO:0000256" key="5">
    <source>
        <dbReference type="ARBA" id="ARBA00022723"/>
    </source>
</evidence>
<evidence type="ECO:0000256" key="1">
    <source>
        <dbReference type="ARBA" id="ARBA00001966"/>
    </source>
</evidence>
<keyword evidence="5 9" id="KW-0479">Metal-binding</keyword>
<dbReference type="PROSITE" id="PS00198">
    <property type="entry name" value="4FE4S_FER_1"/>
    <property type="match status" value="1"/>
</dbReference>
<evidence type="ECO:0000259" key="10">
    <source>
        <dbReference type="PROSITE" id="PS51379"/>
    </source>
</evidence>
<keyword evidence="8 9" id="KW-0411">Iron-sulfur</keyword>
<comment type="cofactor">
    <cofactor evidence="1 9">
        <name>[4Fe-4S] cluster</name>
        <dbReference type="ChEBI" id="CHEBI:49883"/>
    </cofactor>
</comment>
<keyword evidence="7 9" id="KW-0408">Iron</keyword>
<dbReference type="PRINTS" id="PR00354">
    <property type="entry name" value="7FE8SFRDOXIN"/>
</dbReference>